<protein>
    <recommendedName>
        <fullName evidence="2">Hydrophobin</fullName>
    </recommendedName>
</protein>
<keyword evidence="2" id="KW-0964">Secreted</keyword>
<sequence length="145" mass="14273">MKFTAAAALALASVVVAQPSVRGRGVTHIPAPAGMTVSDGADSCGNNAKLSCCNKATYAGDSTNIDSGFLSGLLSNLVGAGSGSQGLGLADDCSPLDLQALDLIGLQDLLNNQCTQTAACCQNSGSDTEGDLIGLGLPCIALGSL</sequence>
<keyword evidence="2" id="KW-0732">Signal</keyword>
<evidence type="ECO:0000313" key="4">
    <source>
        <dbReference type="Proteomes" id="UP000184499"/>
    </source>
</evidence>
<dbReference type="SMART" id="SM00075">
    <property type="entry name" value="HYDRO"/>
    <property type="match status" value="1"/>
</dbReference>
<keyword evidence="4" id="KW-1185">Reference proteome</keyword>
<dbReference type="OrthoDB" id="4225815at2759"/>
<keyword evidence="1 2" id="KW-1015">Disulfide bond</keyword>
<name>A0A1L9U6P0_ASPBC</name>
<dbReference type="AlphaFoldDB" id="A0A1L9U6P0"/>
<dbReference type="OMA" id="GAHMSCC"/>
<dbReference type="RefSeq" id="XP_067474472.1">
    <property type="nucleotide sequence ID" value="XM_067618786.1"/>
</dbReference>
<dbReference type="STRING" id="767769.A0A1L9U6P0"/>
<evidence type="ECO:0000313" key="3">
    <source>
        <dbReference type="EMBL" id="OJJ67223.1"/>
    </source>
</evidence>
<dbReference type="GO" id="GO:0005199">
    <property type="term" value="F:structural constituent of cell wall"/>
    <property type="evidence" value="ECO:0007669"/>
    <property type="project" value="InterPro"/>
</dbReference>
<feature type="signal peptide" evidence="2">
    <location>
        <begin position="1"/>
        <end position="17"/>
    </location>
</feature>
<dbReference type="CDD" id="cd23507">
    <property type="entry name" value="hydrophobin_I"/>
    <property type="match status" value="1"/>
</dbReference>
<reference evidence="4" key="1">
    <citation type="journal article" date="2017" name="Genome Biol.">
        <title>Comparative genomics reveals high biological diversity and specific adaptations in the industrially and medically important fungal genus Aspergillus.</title>
        <authorList>
            <person name="de Vries R.P."/>
            <person name="Riley R."/>
            <person name="Wiebenga A."/>
            <person name="Aguilar-Osorio G."/>
            <person name="Amillis S."/>
            <person name="Uchima C.A."/>
            <person name="Anderluh G."/>
            <person name="Asadollahi M."/>
            <person name="Askin M."/>
            <person name="Barry K."/>
            <person name="Battaglia E."/>
            <person name="Bayram O."/>
            <person name="Benocci T."/>
            <person name="Braus-Stromeyer S.A."/>
            <person name="Caldana C."/>
            <person name="Canovas D."/>
            <person name="Cerqueira G.C."/>
            <person name="Chen F."/>
            <person name="Chen W."/>
            <person name="Choi C."/>
            <person name="Clum A."/>
            <person name="Dos Santos R.A."/>
            <person name="Damasio A.R."/>
            <person name="Diallinas G."/>
            <person name="Emri T."/>
            <person name="Fekete E."/>
            <person name="Flipphi M."/>
            <person name="Freyberg S."/>
            <person name="Gallo A."/>
            <person name="Gournas C."/>
            <person name="Habgood R."/>
            <person name="Hainaut M."/>
            <person name="Harispe M.L."/>
            <person name="Henrissat B."/>
            <person name="Hilden K.S."/>
            <person name="Hope R."/>
            <person name="Hossain A."/>
            <person name="Karabika E."/>
            <person name="Karaffa L."/>
            <person name="Karanyi Z."/>
            <person name="Krasevec N."/>
            <person name="Kuo A."/>
            <person name="Kusch H."/>
            <person name="LaButti K."/>
            <person name="Lagendijk E.L."/>
            <person name="Lapidus A."/>
            <person name="Levasseur A."/>
            <person name="Lindquist E."/>
            <person name="Lipzen A."/>
            <person name="Logrieco A.F."/>
            <person name="MacCabe A."/>
            <person name="Maekelae M.R."/>
            <person name="Malavazi I."/>
            <person name="Melin P."/>
            <person name="Meyer V."/>
            <person name="Mielnichuk N."/>
            <person name="Miskei M."/>
            <person name="Molnar A.P."/>
            <person name="Mule G."/>
            <person name="Ngan C.Y."/>
            <person name="Orejas M."/>
            <person name="Orosz E."/>
            <person name="Ouedraogo J.P."/>
            <person name="Overkamp K.M."/>
            <person name="Park H.-S."/>
            <person name="Perrone G."/>
            <person name="Piumi F."/>
            <person name="Punt P.J."/>
            <person name="Ram A.F."/>
            <person name="Ramon A."/>
            <person name="Rauscher S."/>
            <person name="Record E."/>
            <person name="Riano-Pachon D.M."/>
            <person name="Robert V."/>
            <person name="Roehrig J."/>
            <person name="Ruller R."/>
            <person name="Salamov A."/>
            <person name="Salih N.S."/>
            <person name="Samson R.A."/>
            <person name="Sandor E."/>
            <person name="Sanguinetti M."/>
            <person name="Schuetze T."/>
            <person name="Sepcic K."/>
            <person name="Shelest E."/>
            <person name="Sherlock G."/>
            <person name="Sophianopoulou V."/>
            <person name="Squina F.M."/>
            <person name="Sun H."/>
            <person name="Susca A."/>
            <person name="Todd R.B."/>
            <person name="Tsang A."/>
            <person name="Unkles S.E."/>
            <person name="van de Wiele N."/>
            <person name="van Rossen-Uffink D."/>
            <person name="Oliveira J.V."/>
            <person name="Vesth T.C."/>
            <person name="Visser J."/>
            <person name="Yu J.-H."/>
            <person name="Zhou M."/>
            <person name="Andersen M.R."/>
            <person name="Archer D.B."/>
            <person name="Baker S.E."/>
            <person name="Benoit I."/>
            <person name="Brakhage A.A."/>
            <person name="Braus G.H."/>
            <person name="Fischer R."/>
            <person name="Frisvad J.C."/>
            <person name="Goldman G.H."/>
            <person name="Houbraken J."/>
            <person name="Oakley B."/>
            <person name="Pocsi I."/>
            <person name="Scazzocchio C."/>
            <person name="Seiboth B."/>
            <person name="vanKuyk P.A."/>
            <person name="Wortman J."/>
            <person name="Dyer P.S."/>
            <person name="Grigoriev I.V."/>
        </authorList>
    </citation>
    <scope>NUCLEOTIDE SEQUENCE [LARGE SCALE GENOMIC DNA]</scope>
    <source>
        <strain evidence="4">CBS 101740 / IMI 381727 / IBT 21946</strain>
    </source>
</reference>
<dbReference type="Proteomes" id="UP000184499">
    <property type="component" value="Unassembled WGS sequence"/>
</dbReference>
<accession>A0A1L9U6P0</accession>
<dbReference type="GeneID" id="93571274"/>
<gene>
    <name evidence="3" type="ORF">ASPBRDRAFT_136359</name>
</gene>
<dbReference type="VEuPathDB" id="FungiDB:ASPBRDRAFT_136359"/>
<comment type="subcellular location">
    <subcellularLocation>
        <location evidence="2">Secreted</location>
        <location evidence="2">Cell wall</location>
    </subcellularLocation>
</comment>
<keyword evidence="2" id="KW-0134">Cell wall</keyword>
<evidence type="ECO:0000256" key="2">
    <source>
        <dbReference type="RuleBase" id="RU365009"/>
    </source>
</evidence>
<organism evidence="3 4">
    <name type="scientific">Aspergillus brasiliensis (strain CBS 101740 / IMI 381727 / IBT 21946)</name>
    <dbReference type="NCBI Taxonomy" id="767769"/>
    <lineage>
        <taxon>Eukaryota</taxon>
        <taxon>Fungi</taxon>
        <taxon>Dikarya</taxon>
        <taxon>Ascomycota</taxon>
        <taxon>Pezizomycotina</taxon>
        <taxon>Eurotiomycetes</taxon>
        <taxon>Eurotiomycetidae</taxon>
        <taxon>Eurotiales</taxon>
        <taxon>Aspergillaceae</taxon>
        <taxon>Aspergillus</taxon>
        <taxon>Aspergillus subgen. Circumdati</taxon>
    </lineage>
</organism>
<dbReference type="InterPro" id="IPR001338">
    <property type="entry name" value="Class_I_Hydrophobin"/>
</dbReference>
<dbReference type="EMBL" id="KV878695">
    <property type="protein sequence ID" value="OJJ67223.1"/>
    <property type="molecule type" value="Genomic_DNA"/>
</dbReference>
<evidence type="ECO:0000256" key="1">
    <source>
        <dbReference type="ARBA" id="ARBA00023157"/>
    </source>
</evidence>
<proteinExistence type="inferred from homology"/>
<comment type="similarity">
    <text evidence="2">Belongs to the fungal hydrophobin family.</text>
</comment>
<feature type="chain" id="PRO_5013985687" description="Hydrophobin" evidence="2">
    <location>
        <begin position="18"/>
        <end position="145"/>
    </location>
</feature>
<dbReference type="Pfam" id="PF01185">
    <property type="entry name" value="Hydrophobin"/>
    <property type="match status" value="1"/>
</dbReference>
<dbReference type="GO" id="GO:0009277">
    <property type="term" value="C:fungal-type cell wall"/>
    <property type="evidence" value="ECO:0007669"/>
    <property type="project" value="InterPro"/>
</dbReference>